<dbReference type="HOGENOM" id="CLU_2129355_0_0_0"/>
<protein>
    <submittedName>
        <fullName evidence="1">Uncharacterized protein</fullName>
    </submittedName>
</protein>
<keyword evidence="2" id="KW-1185">Reference proteome</keyword>
<gene>
    <name evidence="1" type="ordered locus">Deipe_1502</name>
</gene>
<proteinExistence type="predicted"/>
<organism evidence="1 2">
    <name type="scientific">Deinococcus peraridilitoris (strain DSM 19664 / LMG 22246 / CIP 109416 / KR-200)</name>
    <dbReference type="NCBI Taxonomy" id="937777"/>
    <lineage>
        <taxon>Bacteria</taxon>
        <taxon>Thermotogati</taxon>
        <taxon>Deinococcota</taxon>
        <taxon>Deinococci</taxon>
        <taxon>Deinococcales</taxon>
        <taxon>Deinococcaceae</taxon>
        <taxon>Deinococcus</taxon>
    </lineage>
</organism>
<dbReference type="KEGG" id="dpd:Deipe_1502"/>
<evidence type="ECO:0000313" key="1">
    <source>
        <dbReference type="EMBL" id="AFZ67043.1"/>
    </source>
</evidence>
<evidence type="ECO:0000313" key="2">
    <source>
        <dbReference type="Proteomes" id="UP000010467"/>
    </source>
</evidence>
<dbReference type="PATRIC" id="fig|937777.3.peg.1506"/>
<dbReference type="OrthoDB" id="77345at2"/>
<sequence length="113" mass="12979">MMPVKQPLRKALIHFNLKRFTEEMTPTEPPLEPWAEALSEAQREQLQWLRLQKCIVTTTEAAEEPLAGLPAGLLIEVHVDHHIVIKERGSNVPELFRQVYEAAKLFLSFPDPQ</sequence>
<dbReference type="Proteomes" id="UP000010467">
    <property type="component" value="Chromosome"/>
</dbReference>
<reference evidence="2" key="1">
    <citation type="submission" date="2012-03" db="EMBL/GenBank/DDBJ databases">
        <title>Complete sequence of chromosome of Deinococcus peraridilitoris DSM 19664.</title>
        <authorList>
            <person name="Lucas S."/>
            <person name="Copeland A."/>
            <person name="Lapidus A."/>
            <person name="Glavina del Rio T."/>
            <person name="Dalin E."/>
            <person name="Tice H."/>
            <person name="Bruce D."/>
            <person name="Goodwin L."/>
            <person name="Pitluck S."/>
            <person name="Peters L."/>
            <person name="Mikhailova N."/>
            <person name="Lu M."/>
            <person name="Kyrpides N."/>
            <person name="Mavromatis K."/>
            <person name="Ivanova N."/>
            <person name="Brettin T."/>
            <person name="Detter J.C."/>
            <person name="Han C."/>
            <person name="Larimer F."/>
            <person name="Land M."/>
            <person name="Hauser L."/>
            <person name="Markowitz V."/>
            <person name="Cheng J.-F."/>
            <person name="Hugenholtz P."/>
            <person name="Woyke T."/>
            <person name="Wu D."/>
            <person name="Pukall R."/>
            <person name="Steenblock K."/>
            <person name="Brambilla E."/>
            <person name="Klenk H.-P."/>
            <person name="Eisen J.A."/>
        </authorList>
    </citation>
    <scope>NUCLEOTIDE SEQUENCE [LARGE SCALE GENOMIC DNA]</scope>
    <source>
        <strain evidence="2">DSM 19664 / LMG 22246 / CIP 109416 / KR-200</strain>
    </source>
</reference>
<dbReference type="EMBL" id="CP003382">
    <property type="protein sequence ID" value="AFZ67043.1"/>
    <property type="molecule type" value="Genomic_DNA"/>
</dbReference>
<dbReference type="AlphaFoldDB" id="K9ZZG9"/>
<name>K9ZZG9_DEIPD</name>
<accession>K9ZZG9</accession>